<dbReference type="EMBL" id="FNHM01000016">
    <property type="protein sequence ID" value="SDO16255.1"/>
    <property type="molecule type" value="Genomic_DNA"/>
</dbReference>
<feature type="signal peptide" evidence="1">
    <location>
        <begin position="1"/>
        <end position="18"/>
    </location>
</feature>
<organism evidence="2 3">
    <name type="scientific">Pseudomonas syringae</name>
    <dbReference type="NCBI Taxonomy" id="317"/>
    <lineage>
        <taxon>Bacteria</taxon>
        <taxon>Pseudomonadati</taxon>
        <taxon>Pseudomonadota</taxon>
        <taxon>Gammaproteobacteria</taxon>
        <taxon>Pseudomonadales</taxon>
        <taxon>Pseudomonadaceae</taxon>
        <taxon>Pseudomonas</taxon>
    </lineage>
</organism>
<dbReference type="AlphaFoldDB" id="A0AB37ZUP3"/>
<reference evidence="2 3" key="1">
    <citation type="submission" date="2016-10" db="EMBL/GenBank/DDBJ databases">
        <authorList>
            <person name="Varghese N."/>
            <person name="Submissions S."/>
        </authorList>
    </citation>
    <scope>NUCLEOTIDE SEQUENCE [LARGE SCALE GENOMIC DNA]</scope>
    <source>
        <strain evidence="2 3">BS2122</strain>
    </source>
</reference>
<evidence type="ECO:0000313" key="2">
    <source>
        <dbReference type="EMBL" id="SDO16255.1"/>
    </source>
</evidence>
<name>A0AB37ZUP3_PSESX</name>
<accession>A0AB37ZUP3</accession>
<evidence type="ECO:0000256" key="1">
    <source>
        <dbReference type="SAM" id="SignalP"/>
    </source>
</evidence>
<protein>
    <recommendedName>
        <fullName evidence="4">FAD/FMN-containing dehydrogenase</fullName>
    </recommendedName>
</protein>
<keyword evidence="1" id="KW-0732">Signal</keyword>
<evidence type="ECO:0008006" key="4">
    <source>
        <dbReference type="Google" id="ProtNLM"/>
    </source>
</evidence>
<dbReference type="Proteomes" id="UP000183853">
    <property type="component" value="Unassembled WGS sequence"/>
</dbReference>
<dbReference type="RefSeq" id="WP_074809332.1">
    <property type="nucleotide sequence ID" value="NZ_FNHM01000016.1"/>
</dbReference>
<proteinExistence type="predicted"/>
<evidence type="ECO:0000313" key="3">
    <source>
        <dbReference type="Proteomes" id="UP000183853"/>
    </source>
</evidence>
<comment type="caution">
    <text evidence="2">The sequence shown here is derived from an EMBL/GenBank/DDBJ whole genome shotgun (WGS) entry which is preliminary data.</text>
</comment>
<sequence>MRRLVLLTGVLLCFSALADNAIQPVKKWTLLDQNDQAYTLDDDAQVLLVARSMSAAKLMNAAVEDSPAGYLEARHIIYVADIEKMPSLIKLVAVPAMRSAKYRILLDRDGRVAGAYNGDRESVQWLTLKNGAVLQEKRFNDGAALKQAIAEQARP</sequence>
<gene>
    <name evidence="2" type="ORF">SAMN05444505_11611</name>
</gene>
<feature type="chain" id="PRO_5044332370" description="FAD/FMN-containing dehydrogenase" evidence="1">
    <location>
        <begin position="19"/>
        <end position="155"/>
    </location>
</feature>